<dbReference type="AlphaFoldDB" id="A0A2S2D0J8"/>
<evidence type="ECO:0000256" key="3">
    <source>
        <dbReference type="ARBA" id="ARBA00023052"/>
    </source>
</evidence>
<dbReference type="InterPro" id="IPR009014">
    <property type="entry name" value="Transketo_C/PFOR_II"/>
</dbReference>
<dbReference type="Gene3D" id="3.40.50.920">
    <property type="match status" value="1"/>
</dbReference>
<dbReference type="KEGG" id="azz:DEW08_29845"/>
<dbReference type="Pfam" id="PF02780">
    <property type="entry name" value="Transketolase_C"/>
    <property type="match status" value="1"/>
</dbReference>
<dbReference type="Gene3D" id="3.40.50.970">
    <property type="match status" value="1"/>
</dbReference>
<dbReference type="RefSeq" id="WP_109334310.1">
    <property type="nucleotide sequence ID" value="NZ_CP029359.1"/>
</dbReference>
<dbReference type="OrthoDB" id="9780894at2"/>
<proteinExistence type="predicted"/>
<dbReference type="SUPFAM" id="SSF52922">
    <property type="entry name" value="TK C-terminal domain-like"/>
    <property type="match status" value="1"/>
</dbReference>
<evidence type="ECO:0000313" key="5">
    <source>
        <dbReference type="EMBL" id="AWK90218.1"/>
    </source>
</evidence>
<dbReference type="Pfam" id="PF02779">
    <property type="entry name" value="Transket_pyr"/>
    <property type="match status" value="1"/>
</dbReference>
<evidence type="ECO:0000256" key="1">
    <source>
        <dbReference type="ARBA" id="ARBA00001964"/>
    </source>
</evidence>
<dbReference type="SMART" id="SM00861">
    <property type="entry name" value="Transket_pyr"/>
    <property type="match status" value="1"/>
</dbReference>
<feature type="domain" description="Transketolase-like pyrimidine-binding" evidence="4">
    <location>
        <begin position="19"/>
        <end position="194"/>
    </location>
</feature>
<name>A0A2S2D0J8_9PROT</name>
<protein>
    <submittedName>
        <fullName evidence="5">Alpha-ketoacid dehydrogenase subunit beta</fullName>
    </submittedName>
</protein>
<dbReference type="InterPro" id="IPR029061">
    <property type="entry name" value="THDP-binding"/>
</dbReference>
<dbReference type="Proteomes" id="UP000245629">
    <property type="component" value="Plasmid unnamed4"/>
</dbReference>
<dbReference type="SUPFAM" id="SSF52518">
    <property type="entry name" value="Thiamin diphosphate-binding fold (THDP-binding)"/>
    <property type="match status" value="1"/>
</dbReference>
<dbReference type="FunFam" id="3.40.50.970:FF:000001">
    <property type="entry name" value="Pyruvate dehydrogenase E1 beta subunit"/>
    <property type="match status" value="1"/>
</dbReference>
<dbReference type="GO" id="GO:0016491">
    <property type="term" value="F:oxidoreductase activity"/>
    <property type="evidence" value="ECO:0007669"/>
    <property type="project" value="UniProtKB-KW"/>
</dbReference>
<dbReference type="PANTHER" id="PTHR43257:SF2">
    <property type="entry name" value="PYRUVATE DEHYDROGENASE E1 COMPONENT SUBUNIT BETA"/>
    <property type="match status" value="1"/>
</dbReference>
<dbReference type="CDD" id="cd07036">
    <property type="entry name" value="TPP_PYR_E1-PDHc-beta_like"/>
    <property type="match status" value="1"/>
</dbReference>
<keyword evidence="2" id="KW-0560">Oxidoreductase</keyword>
<reference evidence="6" key="1">
    <citation type="submission" date="2018-05" db="EMBL/GenBank/DDBJ databases">
        <title>Azospirillum thermophila sp. nov., a novel isolated from hot spring.</title>
        <authorList>
            <person name="Zhao Z."/>
        </authorList>
    </citation>
    <scope>NUCLEOTIDE SEQUENCE [LARGE SCALE GENOMIC DNA]</scope>
    <source>
        <strain evidence="6">CFH 70021</strain>
        <plasmid evidence="6">unnamed4</plasmid>
    </source>
</reference>
<evidence type="ECO:0000313" key="6">
    <source>
        <dbReference type="Proteomes" id="UP000245629"/>
    </source>
</evidence>
<keyword evidence="5" id="KW-0614">Plasmid</keyword>
<comment type="cofactor">
    <cofactor evidence="1">
        <name>thiamine diphosphate</name>
        <dbReference type="ChEBI" id="CHEBI:58937"/>
    </cofactor>
</comment>
<organism evidence="5 6">
    <name type="scientific">Azospirillum thermophilum</name>
    <dbReference type="NCBI Taxonomy" id="2202148"/>
    <lineage>
        <taxon>Bacteria</taxon>
        <taxon>Pseudomonadati</taxon>
        <taxon>Pseudomonadota</taxon>
        <taxon>Alphaproteobacteria</taxon>
        <taxon>Rhodospirillales</taxon>
        <taxon>Azospirillaceae</taxon>
        <taxon>Azospirillum</taxon>
    </lineage>
</organism>
<accession>A0A2S2D0J8</accession>
<dbReference type="InterPro" id="IPR033248">
    <property type="entry name" value="Transketolase_C"/>
</dbReference>
<gene>
    <name evidence="5" type="ORF">DEW08_29845</name>
</gene>
<evidence type="ECO:0000256" key="2">
    <source>
        <dbReference type="ARBA" id="ARBA00023002"/>
    </source>
</evidence>
<dbReference type="PANTHER" id="PTHR43257">
    <property type="entry name" value="PYRUVATE DEHYDROGENASE E1 COMPONENT BETA SUBUNIT"/>
    <property type="match status" value="1"/>
</dbReference>
<keyword evidence="6" id="KW-1185">Reference proteome</keyword>
<sequence>MSSPDRSSPDGASSGGRLLRYVDALCEAFAQEMRRDDSVFLFGLDVDDHKAIQGSTRGLLAEFGAERVFTTPLSEDAMTGVAIGAAMAGMRPIHTHIRMDFLLLCMNQLVNIAAKAHYMYGGAVKVPLVVRSMIGKSWGQGAQHSQALHSMFMHVPGLKVVAPSNAHDAKGCMIAAVRDDNPVIVMEHRLLYPTEAEVPEAPYEVKPGKARIVAPGDDVTVVGISNMVLECLRARELLAEVGISAEVIDPIWLSPLDIDTIARSAARTGRLLVADNGWTACGAGAEIVAQVLERTGDARIAVRRIGFEPTTCPPSPPLEARFYPNPGTVASTVHAMLRPAAAPWQPDPERTRLAHQIQFRGPF</sequence>
<geneLocation type="plasmid" evidence="5 6">
    <name>unnamed4</name>
</geneLocation>
<evidence type="ECO:0000259" key="4">
    <source>
        <dbReference type="SMART" id="SM00861"/>
    </source>
</evidence>
<dbReference type="EMBL" id="CP029359">
    <property type="protein sequence ID" value="AWK90218.1"/>
    <property type="molecule type" value="Genomic_DNA"/>
</dbReference>
<keyword evidence="3" id="KW-0786">Thiamine pyrophosphate</keyword>
<dbReference type="InterPro" id="IPR005475">
    <property type="entry name" value="Transketolase-like_Pyr-bd"/>
</dbReference>